<protein>
    <submittedName>
        <fullName evidence="1">Alkylhydroperoxidase</fullName>
    </submittedName>
</protein>
<dbReference type="EMBL" id="JAZEWV010000006">
    <property type="protein sequence ID" value="MEE4542498.1"/>
    <property type="molecule type" value="Genomic_DNA"/>
</dbReference>
<reference evidence="1 2" key="1">
    <citation type="submission" date="2023-12" db="EMBL/GenBank/DDBJ databases">
        <title>Streptomyces sp. V4-01.</title>
        <authorList>
            <person name="Somphong A."/>
            <person name="Phongsopitanun W."/>
        </authorList>
    </citation>
    <scope>NUCLEOTIDE SEQUENCE [LARGE SCALE GENOMIC DNA]</scope>
    <source>
        <strain evidence="1 2">V4-01</strain>
    </source>
</reference>
<accession>A0ABU7P9L0</accession>
<comment type="caution">
    <text evidence="1">The sequence shown here is derived from an EMBL/GenBank/DDBJ whole genome shotgun (WGS) entry which is preliminary data.</text>
</comment>
<dbReference type="RefSeq" id="WP_330794427.1">
    <property type="nucleotide sequence ID" value="NZ_JAZEWV010000006.1"/>
</dbReference>
<dbReference type="PANTHER" id="PTHR35446:SF2">
    <property type="entry name" value="CARBOXYMUCONOLACTONE DECARBOXYLASE-LIKE DOMAIN-CONTAINING PROTEIN"/>
    <property type="match status" value="1"/>
</dbReference>
<proteinExistence type="predicted"/>
<name>A0ABU7P9L0_9ACTN</name>
<evidence type="ECO:0000313" key="2">
    <source>
        <dbReference type="Proteomes" id="UP001344658"/>
    </source>
</evidence>
<organism evidence="1 2">
    <name type="scientific">Actinacidiphila polyblastidii</name>
    <dbReference type="NCBI Taxonomy" id="3110430"/>
    <lineage>
        <taxon>Bacteria</taxon>
        <taxon>Bacillati</taxon>
        <taxon>Actinomycetota</taxon>
        <taxon>Actinomycetes</taxon>
        <taxon>Kitasatosporales</taxon>
        <taxon>Streptomycetaceae</taxon>
        <taxon>Actinacidiphila</taxon>
    </lineage>
</organism>
<sequence length="183" mass="19251">MAHIEITNGQPGITGLMIQRPDTAAPLNLLAETLLRGPLTLSRGERELIAAYTSELNTTPFCSGSHSAFAAAQLEGGHDLVKSVLHDPDAAPISPKLRALLAIAAEVRGEVRAVSQEAVAAAREAGADDAEIHDTVLIAASFCLFNRYVTCLDTEEPADAGYYDVSAQRIVEHGYGAAVASAR</sequence>
<dbReference type="PANTHER" id="PTHR35446">
    <property type="entry name" value="SI:CH211-175M2.5"/>
    <property type="match status" value="1"/>
</dbReference>
<dbReference type="SUPFAM" id="SSF69118">
    <property type="entry name" value="AhpD-like"/>
    <property type="match status" value="1"/>
</dbReference>
<dbReference type="Gene3D" id="1.20.1290.10">
    <property type="entry name" value="AhpD-like"/>
    <property type="match status" value="1"/>
</dbReference>
<gene>
    <name evidence="1" type="ORF">V2S66_11045</name>
</gene>
<dbReference type="InterPro" id="IPR029032">
    <property type="entry name" value="AhpD-like"/>
</dbReference>
<keyword evidence="2" id="KW-1185">Reference proteome</keyword>
<dbReference type="Proteomes" id="UP001344658">
    <property type="component" value="Unassembled WGS sequence"/>
</dbReference>
<evidence type="ECO:0000313" key="1">
    <source>
        <dbReference type="EMBL" id="MEE4542498.1"/>
    </source>
</evidence>